<evidence type="ECO:0000256" key="6">
    <source>
        <dbReference type="SAM" id="Phobius"/>
    </source>
</evidence>
<sequence length="438" mass="44493">MIGYSAGMGGQPTARAERDTAKRQLSVLQGVGLYVGAVLGTGLLVLPSLAAKAAGPAALVAFLILVVVSAPVAATFGALAGRHPDAGGPATFAHRAFGRRASALAGWWFYFGALAGMPAASAFGAAYVTALIGGGRTTTVVVAVVLVLVAVGVNAVGVELSGRVQLVLTAFLAVLLVGAVVVSAPHARPEHLRPFAPHGVGGVATAVSLLVWSFTGWETVTHLAPDFRRPRRDLPLATGISIVVIGVLYLAVGGMTILVLGPAAGSAQAPLAELLGRSLGTSVRVIAAVVAVVVTLGVLNVFVASMSKLGAALGRDGALPSWLAKGSDAGEVPRRSLLVVTAGIAVSFVITVLTGFRLEPALRAENACLAGIYLVAMLSGLRLLPTRRRQWWVAFAAVVLVLGVFVLAGWYVVFPAALAAGALVYVKFSARRAAGAGD</sequence>
<dbReference type="AlphaFoldDB" id="A0A1I6AH93"/>
<evidence type="ECO:0000256" key="2">
    <source>
        <dbReference type="ARBA" id="ARBA00022475"/>
    </source>
</evidence>
<accession>A0A1I6AH93</accession>
<feature type="transmembrane region" description="Helical" evidence="6">
    <location>
        <begin position="27"/>
        <end position="46"/>
    </location>
</feature>
<dbReference type="PANTHER" id="PTHR42770">
    <property type="entry name" value="AMINO ACID TRANSPORTER-RELATED"/>
    <property type="match status" value="1"/>
</dbReference>
<proteinExistence type="predicted"/>
<feature type="transmembrane region" description="Helical" evidence="6">
    <location>
        <begin position="234"/>
        <end position="260"/>
    </location>
</feature>
<gene>
    <name evidence="7" type="ORF">SAMN05421854_11912</name>
</gene>
<dbReference type="Proteomes" id="UP000199137">
    <property type="component" value="Unassembled WGS sequence"/>
</dbReference>
<evidence type="ECO:0000256" key="5">
    <source>
        <dbReference type="ARBA" id="ARBA00023136"/>
    </source>
</evidence>
<evidence type="ECO:0000256" key="3">
    <source>
        <dbReference type="ARBA" id="ARBA00022692"/>
    </source>
</evidence>
<evidence type="ECO:0000256" key="1">
    <source>
        <dbReference type="ARBA" id="ARBA00004651"/>
    </source>
</evidence>
<comment type="subcellular location">
    <subcellularLocation>
        <location evidence="1">Cell membrane</location>
        <topology evidence="1">Multi-pass membrane protein</topology>
    </subcellularLocation>
</comment>
<feature type="transmembrane region" description="Helical" evidence="6">
    <location>
        <begin position="140"/>
        <end position="158"/>
    </location>
</feature>
<dbReference type="InterPro" id="IPR002293">
    <property type="entry name" value="AA/rel_permease1"/>
</dbReference>
<dbReference type="PANTHER" id="PTHR42770:SF13">
    <property type="entry name" value="L-METHIONINE_BRANCHED-CHAIN AMINO ACID EXPORTER YJEH"/>
    <property type="match status" value="1"/>
</dbReference>
<keyword evidence="4 6" id="KW-1133">Transmembrane helix</keyword>
<feature type="transmembrane region" description="Helical" evidence="6">
    <location>
        <begin position="107"/>
        <end position="128"/>
    </location>
</feature>
<feature type="transmembrane region" description="Helical" evidence="6">
    <location>
        <begin position="368"/>
        <end position="385"/>
    </location>
</feature>
<name>A0A1I6AH93_9PSEU</name>
<dbReference type="EMBL" id="FOWC01000019">
    <property type="protein sequence ID" value="SFQ68078.1"/>
    <property type="molecule type" value="Genomic_DNA"/>
</dbReference>
<evidence type="ECO:0000256" key="4">
    <source>
        <dbReference type="ARBA" id="ARBA00022989"/>
    </source>
</evidence>
<evidence type="ECO:0000313" key="8">
    <source>
        <dbReference type="Proteomes" id="UP000199137"/>
    </source>
</evidence>
<feature type="transmembrane region" description="Helical" evidence="6">
    <location>
        <begin position="337"/>
        <end position="356"/>
    </location>
</feature>
<feature type="transmembrane region" description="Helical" evidence="6">
    <location>
        <begin position="281"/>
        <end position="303"/>
    </location>
</feature>
<dbReference type="GO" id="GO:0005886">
    <property type="term" value="C:plasma membrane"/>
    <property type="evidence" value="ECO:0007669"/>
    <property type="project" value="UniProtKB-SubCell"/>
</dbReference>
<feature type="transmembrane region" description="Helical" evidence="6">
    <location>
        <begin position="58"/>
        <end position="80"/>
    </location>
</feature>
<dbReference type="PIRSF" id="PIRSF006060">
    <property type="entry name" value="AA_transporter"/>
    <property type="match status" value="1"/>
</dbReference>
<dbReference type="Pfam" id="PF13520">
    <property type="entry name" value="AA_permease_2"/>
    <property type="match status" value="1"/>
</dbReference>
<evidence type="ECO:0000313" key="7">
    <source>
        <dbReference type="EMBL" id="SFQ68078.1"/>
    </source>
</evidence>
<feature type="transmembrane region" description="Helical" evidence="6">
    <location>
        <begin position="195"/>
        <end position="214"/>
    </location>
</feature>
<keyword evidence="3 6" id="KW-0812">Transmembrane</keyword>
<dbReference type="STRING" id="112413.SAMN05421854_11912"/>
<feature type="transmembrane region" description="Helical" evidence="6">
    <location>
        <begin position="391"/>
        <end position="424"/>
    </location>
</feature>
<keyword evidence="5 6" id="KW-0472">Membrane</keyword>
<dbReference type="InterPro" id="IPR050367">
    <property type="entry name" value="APC_superfamily"/>
</dbReference>
<organism evidence="7 8">
    <name type="scientific">Amycolatopsis rubida</name>
    <dbReference type="NCBI Taxonomy" id="112413"/>
    <lineage>
        <taxon>Bacteria</taxon>
        <taxon>Bacillati</taxon>
        <taxon>Actinomycetota</taxon>
        <taxon>Actinomycetes</taxon>
        <taxon>Pseudonocardiales</taxon>
        <taxon>Pseudonocardiaceae</taxon>
        <taxon>Amycolatopsis</taxon>
    </lineage>
</organism>
<dbReference type="Gene3D" id="1.20.1740.10">
    <property type="entry name" value="Amino acid/polyamine transporter I"/>
    <property type="match status" value="1"/>
</dbReference>
<dbReference type="GO" id="GO:0022857">
    <property type="term" value="F:transmembrane transporter activity"/>
    <property type="evidence" value="ECO:0007669"/>
    <property type="project" value="InterPro"/>
</dbReference>
<protein>
    <submittedName>
        <fullName evidence="7">Amino acid efflux transporter</fullName>
    </submittedName>
</protein>
<keyword evidence="2" id="KW-1003">Cell membrane</keyword>
<reference evidence="7 8" key="1">
    <citation type="submission" date="2016-10" db="EMBL/GenBank/DDBJ databases">
        <authorList>
            <person name="de Groot N.N."/>
        </authorList>
    </citation>
    <scope>NUCLEOTIDE SEQUENCE [LARGE SCALE GENOMIC DNA]</scope>
    <source>
        <strain evidence="7 8">DSM 44637</strain>
    </source>
</reference>
<feature type="transmembrane region" description="Helical" evidence="6">
    <location>
        <begin position="164"/>
        <end position="183"/>
    </location>
</feature>